<keyword evidence="1" id="KW-1133">Transmembrane helix</keyword>
<dbReference type="Pfam" id="PF02517">
    <property type="entry name" value="Rce1-like"/>
    <property type="match status" value="1"/>
</dbReference>
<feature type="transmembrane region" description="Helical" evidence="1">
    <location>
        <begin position="240"/>
        <end position="256"/>
    </location>
</feature>
<dbReference type="InterPro" id="IPR003675">
    <property type="entry name" value="Rce1/LyrA-like_dom"/>
</dbReference>
<dbReference type="EMBL" id="CP076128">
    <property type="protein sequence ID" value="QWG06559.1"/>
    <property type="molecule type" value="Genomic_DNA"/>
</dbReference>
<sequence length="306" mass="34755">MNQDPFNYFKKFLFLILFIIAFTFIGQAVVVAILLPIYDFDVTAIFNSISAQDNRTIMLIVQGISALFTFILGPIAFGFWYDKALLNTLRNTLVADKKQWVIAIFIIIAFLPLGSALLVWNQHIDFPSSLASLEASLKAKEIQLAQLTVFLVDFQSTGEFLLGLLVIAVFAGIGEELVFRGFLQRYLEGIFKNVHVGIWLTAIIFSAIHMQFYGFFVRMFLGVLLGYLFLWSGRSLYPSIIAHITNNALTVIGVYFNKEELLKEMANPFAAEAPEWYIVILSSILAIALLMYYRKLYLNKTEYSLN</sequence>
<reference evidence="3 4" key="1">
    <citation type="submission" date="2021-05" db="EMBL/GenBank/DDBJ databases">
        <title>Comparative genomic studies on the polysaccharide-degrading batcterial strains of the Flammeovirga genus.</title>
        <authorList>
            <person name="Zewei F."/>
            <person name="Zheng Z."/>
            <person name="Yu L."/>
            <person name="Ruyue G."/>
            <person name="Yanhong M."/>
            <person name="Yuanyuan C."/>
            <person name="Jingyan G."/>
            <person name="Wenjun H."/>
        </authorList>
    </citation>
    <scope>NUCLEOTIDE SEQUENCE [LARGE SCALE GENOMIC DNA]</scope>
    <source>
        <strain evidence="3 4">YS10</strain>
    </source>
</reference>
<feature type="transmembrane region" description="Helical" evidence="1">
    <location>
        <begin position="276"/>
        <end position="293"/>
    </location>
</feature>
<proteinExistence type="predicted"/>
<keyword evidence="4" id="KW-1185">Reference proteome</keyword>
<keyword evidence="3" id="KW-0378">Hydrolase</keyword>
<dbReference type="PANTHER" id="PTHR43592:SF15">
    <property type="entry name" value="CAAX AMINO TERMINAL PROTEASE FAMILY PROTEIN"/>
    <property type="match status" value="1"/>
</dbReference>
<gene>
    <name evidence="3" type="ORF">KM029_14700</name>
</gene>
<feature type="transmembrane region" description="Helical" evidence="1">
    <location>
        <begin position="57"/>
        <end position="80"/>
    </location>
</feature>
<feature type="transmembrane region" description="Helical" evidence="1">
    <location>
        <begin position="160"/>
        <end position="178"/>
    </location>
</feature>
<protein>
    <submittedName>
        <fullName evidence="3">CPBP family intramembrane metalloprotease</fullName>
    </submittedName>
</protein>
<evidence type="ECO:0000256" key="1">
    <source>
        <dbReference type="SAM" id="Phobius"/>
    </source>
</evidence>
<feature type="transmembrane region" description="Helical" evidence="1">
    <location>
        <begin position="215"/>
        <end position="233"/>
    </location>
</feature>
<evidence type="ECO:0000313" key="3">
    <source>
        <dbReference type="EMBL" id="QWG06559.1"/>
    </source>
</evidence>
<dbReference type="RefSeq" id="WP_144073973.1">
    <property type="nucleotide sequence ID" value="NZ_CP076128.1"/>
</dbReference>
<keyword evidence="3" id="KW-0482">Metalloprotease</keyword>
<dbReference type="Proteomes" id="UP000682802">
    <property type="component" value="Chromosome 1"/>
</dbReference>
<evidence type="ECO:0000313" key="4">
    <source>
        <dbReference type="Proteomes" id="UP000682802"/>
    </source>
</evidence>
<keyword evidence="1" id="KW-0472">Membrane</keyword>
<feature type="transmembrane region" description="Helical" evidence="1">
    <location>
        <begin position="12"/>
        <end position="37"/>
    </location>
</feature>
<evidence type="ECO:0000259" key="2">
    <source>
        <dbReference type="Pfam" id="PF02517"/>
    </source>
</evidence>
<accession>A0ABX8GT12</accession>
<keyword evidence="3" id="KW-0645">Protease</keyword>
<dbReference type="GO" id="GO:0008237">
    <property type="term" value="F:metallopeptidase activity"/>
    <property type="evidence" value="ECO:0007669"/>
    <property type="project" value="UniProtKB-KW"/>
</dbReference>
<organism evidence="3 4">
    <name type="scientific">Flammeovirga kamogawensis</name>
    <dbReference type="NCBI Taxonomy" id="373891"/>
    <lineage>
        <taxon>Bacteria</taxon>
        <taxon>Pseudomonadati</taxon>
        <taxon>Bacteroidota</taxon>
        <taxon>Cytophagia</taxon>
        <taxon>Cytophagales</taxon>
        <taxon>Flammeovirgaceae</taxon>
        <taxon>Flammeovirga</taxon>
    </lineage>
</organism>
<feature type="domain" description="CAAX prenyl protease 2/Lysostaphin resistance protein A-like" evidence="2">
    <location>
        <begin position="159"/>
        <end position="249"/>
    </location>
</feature>
<keyword evidence="1" id="KW-0812">Transmembrane</keyword>
<dbReference type="PANTHER" id="PTHR43592">
    <property type="entry name" value="CAAX AMINO TERMINAL PROTEASE"/>
    <property type="match status" value="1"/>
</dbReference>
<feature type="transmembrane region" description="Helical" evidence="1">
    <location>
        <begin position="100"/>
        <end position="120"/>
    </location>
</feature>
<feature type="transmembrane region" description="Helical" evidence="1">
    <location>
        <begin position="190"/>
        <end position="209"/>
    </location>
</feature>
<name>A0ABX8GT12_9BACT</name>